<evidence type="ECO:0000313" key="18">
    <source>
        <dbReference type="EMBL" id="SEK10007.1"/>
    </source>
</evidence>
<evidence type="ECO:0000256" key="14">
    <source>
        <dbReference type="SAM" id="Coils"/>
    </source>
</evidence>
<keyword evidence="5" id="KW-0560">Oxidoreductase</keyword>
<evidence type="ECO:0000256" key="8">
    <source>
        <dbReference type="ARBA" id="ARBA00034317"/>
    </source>
</evidence>
<keyword evidence="4" id="KW-0547">Nucleotide-binding</keyword>
<comment type="similarity">
    <text evidence="8">Belongs to the DszC flavin monooxygenase family.</text>
</comment>
<reference evidence="18 19" key="1">
    <citation type="submission" date="2016-10" db="EMBL/GenBank/DDBJ databases">
        <authorList>
            <person name="Varghese N."/>
            <person name="Submissions S."/>
        </authorList>
    </citation>
    <scope>NUCLEOTIDE SEQUENCE [LARGE SCALE GENOMIC DNA]</scope>
    <source>
        <strain evidence="18 19">LMG 22274</strain>
    </source>
</reference>
<dbReference type="Gene3D" id="2.40.110.10">
    <property type="entry name" value="Butyryl-CoA Dehydrogenase, subunit A, domain 2"/>
    <property type="match status" value="1"/>
</dbReference>
<dbReference type="InterPro" id="IPR046373">
    <property type="entry name" value="Acyl-CoA_Oxase/DH_mid-dom_sf"/>
</dbReference>
<evidence type="ECO:0000256" key="3">
    <source>
        <dbReference type="ARBA" id="ARBA00022643"/>
    </source>
</evidence>
<keyword evidence="14" id="KW-0175">Coiled coil</keyword>
<dbReference type="InterPro" id="IPR036250">
    <property type="entry name" value="AcylCo_DH-like_C"/>
</dbReference>
<dbReference type="AlphaFoldDB" id="A0AAQ1JX05"/>
<dbReference type="GO" id="GO:0005737">
    <property type="term" value="C:cytoplasm"/>
    <property type="evidence" value="ECO:0007669"/>
    <property type="project" value="UniProtKB-SubCell"/>
</dbReference>
<dbReference type="GO" id="GO:0008470">
    <property type="term" value="F:3-methylbutanoyl-CoA dehydrogenase activity"/>
    <property type="evidence" value="ECO:0007669"/>
    <property type="project" value="TreeGrafter"/>
</dbReference>
<dbReference type="InterPro" id="IPR006091">
    <property type="entry name" value="Acyl-CoA_Oxase/DH_mid-dom"/>
</dbReference>
<dbReference type="Pfam" id="PF02771">
    <property type="entry name" value="Acyl-CoA_dh_N"/>
    <property type="match status" value="1"/>
</dbReference>
<dbReference type="PIRSF" id="PIRSF016578">
    <property type="entry name" value="HsaA"/>
    <property type="match status" value="1"/>
</dbReference>
<dbReference type="GO" id="GO:0050660">
    <property type="term" value="F:flavin adenine dinucleotide binding"/>
    <property type="evidence" value="ECO:0007669"/>
    <property type="project" value="InterPro"/>
</dbReference>
<feature type="coiled-coil region" evidence="14">
    <location>
        <begin position="309"/>
        <end position="336"/>
    </location>
</feature>
<comment type="caution">
    <text evidence="18">The sequence shown here is derived from an EMBL/GenBank/DDBJ whole genome shotgun (WGS) entry which is preliminary data.</text>
</comment>
<evidence type="ECO:0000256" key="7">
    <source>
        <dbReference type="ARBA" id="ARBA00034307"/>
    </source>
</evidence>
<dbReference type="RefSeq" id="WP_074986632.1">
    <property type="nucleotide sequence ID" value="NZ_CADFGN010000004.1"/>
</dbReference>
<dbReference type="SUPFAM" id="SSF47203">
    <property type="entry name" value="Acyl-CoA dehydrogenase C-terminal domain-like"/>
    <property type="match status" value="1"/>
</dbReference>
<evidence type="ECO:0000256" key="10">
    <source>
        <dbReference type="ARBA" id="ARBA00034345"/>
    </source>
</evidence>
<dbReference type="InterPro" id="IPR009100">
    <property type="entry name" value="AcylCoA_DH/oxidase_NM_dom_sf"/>
</dbReference>
<dbReference type="SUPFAM" id="SSF56645">
    <property type="entry name" value="Acyl-CoA dehydrogenase NM domain-like"/>
    <property type="match status" value="1"/>
</dbReference>
<comment type="catalytic activity">
    <reaction evidence="13">
        <text>dibenzothiophene + 2 FMNH2 + 2 O2 = dibenzothiophene 5,5-dioxide + 2 FMN + 2 H2O + 2 H(+)</text>
        <dbReference type="Rhea" id="RHEA:49072"/>
        <dbReference type="ChEBI" id="CHEBI:15377"/>
        <dbReference type="ChEBI" id="CHEBI:15378"/>
        <dbReference type="ChEBI" id="CHEBI:15379"/>
        <dbReference type="ChEBI" id="CHEBI:23681"/>
        <dbReference type="ChEBI" id="CHEBI:57618"/>
        <dbReference type="ChEBI" id="CHEBI:58210"/>
        <dbReference type="ChEBI" id="CHEBI:90356"/>
        <dbReference type="EC" id="1.14.14.21"/>
    </reaction>
</comment>
<dbReference type="EMBL" id="FNZM01000018">
    <property type="protein sequence ID" value="SEK10007.1"/>
    <property type="molecule type" value="Genomic_DNA"/>
</dbReference>
<organism evidence="18 19">
    <name type="scientific">Paraburkholderia tropica</name>
    <dbReference type="NCBI Taxonomy" id="92647"/>
    <lineage>
        <taxon>Bacteria</taxon>
        <taxon>Pseudomonadati</taxon>
        <taxon>Pseudomonadota</taxon>
        <taxon>Betaproteobacteria</taxon>
        <taxon>Burkholderiales</taxon>
        <taxon>Burkholderiaceae</taxon>
        <taxon>Paraburkholderia</taxon>
    </lineage>
</organism>
<dbReference type="GO" id="GO:0006552">
    <property type="term" value="P:L-leucine catabolic process"/>
    <property type="evidence" value="ECO:0007669"/>
    <property type="project" value="TreeGrafter"/>
</dbReference>
<sequence length="415" mass="44940">MSQDRTAPLPPGIVTGPAWGEPLPGSYAQAAAPFRPLFARIREHAAARETERSLPYEALEWLREARLTAARVPREHGGLGLSLPEFFELLIELSEAESNLTQALRAHFGFVEHILASDPERQARWFARLANGAIAGAAWSETGEAKQAQFSTRLTRTPDGWRLNGTKFYTTGSLFADWIHVGASDENGESVSLTIDRRAPGVDVIDDWDGMGQRLTASGTSRFSDVPVEEHEIVAGRAPFAYSEAYYQLVHLATLAGINRAAANEAAALVAARTRSYSHAPAARPADDAQVLQVIGRVRAHAWTASAAVAQAARALERAERAVGQAHEAAAIAEAEIEIWQAQTVVSQLVLDATANVFDALGASATLRPQALDRHWRNARTITSHNPRIYKDRIVGEFAVKGTLPAGQWRIGVAG</sequence>
<evidence type="ECO:0000259" key="16">
    <source>
        <dbReference type="Pfam" id="PF02771"/>
    </source>
</evidence>
<dbReference type="Pfam" id="PF08028">
    <property type="entry name" value="Acyl-CoA_dh_2"/>
    <property type="match status" value="1"/>
</dbReference>
<keyword evidence="6" id="KW-0503">Monooxygenase</keyword>
<evidence type="ECO:0000259" key="17">
    <source>
        <dbReference type="Pfam" id="PF08028"/>
    </source>
</evidence>
<evidence type="ECO:0000256" key="4">
    <source>
        <dbReference type="ARBA" id="ARBA00022741"/>
    </source>
</evidence>
<dbReference type="Gene3D" id="1.10.540.10">
    <property type="entry name" value="Acyl-CoA dehydrogenase/oxidase, N-terminal domain"/>
    <property type="match status" value="1"/>
</dbReference>
<evidence type="ECO:0000256" key="6">
    <source>
        <dbReference type="ARBA" id="ARBA00023033"/>
    </source>
</evidence>
<feature type="domain" description="Acyl-CoA dehydrogenase/oxidase N-terminal" evidence="16">
    <location>
        <begin position="40"/>
        <end position="132"/>
    </location>
</feature>
<comment type="pathway">
    <text evidence="7">Sulfur metabolism; dibenzothiophene degradation.</text>
</comment>
<dbReference type="InterPro" id="IPR013107">
    <property type="entry name" value="Acyl-CoA_DH_C"/>
</dbReference>
<evidence type="ECO:0000313" key="19">
    <source>
        <dbReference type="Proteomes" id="UP000183529"/>
    </source>
</evidence>
<dbReference type="InterPro" id="IPR037069">
    <property type="entry name" value="AcylCoA_DH/ox_N_sf"/>
</dbReference>
<dbReference type="InterPro" id="IPR013786">
    <property type="entry name" value="AcylCoA_DH/ox_N"/>
</dbReference>
<evidence type="ECO:0000259" key="15">
    <source>
        <dbReference type="Pfam" id="PF02770"/>
    </source>
</evidence>
<protein>
    <recommendedName>
        <fullName evidence="10">Dibenzothiophene monooxygenase</fullName>
        <ecNumber evidence="9">1.14.14.21</ecNumber>
    </recommendedName>
</protein>
<evidence type="ECO:0000256" key="1">
    <source>
        <dbReference type="ARBA" id="ARBA00004496"/>
    </source>
</evidence>
<evidence type="ECO:0000256" key="9">
    <source>
        <dbReference type="ARBA" id="ARBA00034328"/>
    </source>
</evidence>
<dbReference type="EC" id="1.14.14.21" evidence="9"/>
<evidence type="ECO:0000256" key="11">
    <source>
        <dbReference type="ARBA" id="ARBA00047859"/>
    </source>
</evidence>
<comment type="catalytic activity">
    <reaction evidence="11">
        <text>dibenzothiophene + FMNH2 + O2 = dibenzothiophene 5-oxide + FMN + H2O + H(+)</text>
        <dbReference type="Rhea" id="RHEA:49076"/>
        <dbReference type="ChEBI" id="CHEBI:15377"/>
        <dbReference type="ChEBI" id="CHEBI:15378"/>
        <dbReference type="ChEBI" id="CHEBI:15379"/>
        <dbReference type="ChEBI" id="CHEBI:23681"/>
        <dbReference type="ChEBI" id="CHEBI:23683"/>
        <dbReference type="ChEBI" id="CHEBI:57618"/>
        <dbReference type="ChEBI" id="CHEBI:58210"/>
    </reaction>
</comment>
<dbReference type="PANTHER" id="PTHR43884:SF12">
    <property type="entry name" value="ISOVALERYL-COA DEHYDROGENASE, MITOCHONDRIAL-RELATED"/>
    <property type="match status" value="1"/>
</dbReference>
<name>A0AAQ1JX05_9BURK</name>
<feature type="domain" description="Acyl-CoA oxidase/dehydrogenase middle" evidence="15">
    <location>
        <begin position="147"/>
        <end position="226"/>
    </location>
</feature>
<evidence type="ECO:0000256" key="5">
    <source>
        <dbReference type="ARBA" id="ARBA00023002"/>
    </source>
</evidence>
<keyword evidence="2" id="KW-0285">Flavoprotein</keyword>
<dbReference type="Proteomes" id="UP000183529">
    <property type="component" value="Unassembled WGS sequence"/>
</dbReference>
<comment type="catalytic activity">
    <reaction evidence="12">
        <text>dibenzothiophene 5-oxide + FMNH2 + O2 = dibenzothiophene 5,5-dioxide + FMN + H2O + H(+)</text>
        <dbReference type="Rhea" id="RHEA:49080"/>
        <dbReference type="ChEBI" id="CHEBI:15377"/>
        <dbReference type="ChEBI" id="CHEBI:15378"/>
        <dbReference type="ChEBI" id="CHEBI:15379"/>
        <dbReference type="ChEBI" id="CHEBI:23683"/>
        <dbReference type="ChEBI" id="CHEBI:57618"/>
        <dbReference type="ChEBI" id="CHEBI:58210"/>
        <dbReference type="ChEBI" id="CHEBI:90356"/>
    </reaction>
</comment>
<comment type="subcellular location">
    <subcellularLocation>
        <location evidence="1">Cytoplasm</location>
    </subcellularLocation>
</comment>
<proteinExistence type="inferred from homology"/>
<evidence type="ECO:0000256" key="13">
    <source>
        <dbReference type="ARBA" id="ARBA00049456"/>
    </source>
</evidence>
<evidence type="ECO:0000256" key="2">
    <source>
        <dbReference type="ARBA" id="ARBA00022630"/>
    </source>
</evidence>
<accession>A0AAQ1JX05</accession>
<feature type="domain" description="Acyl-CoA dehydrogenase C-terminal" evidence="17">
    <location>
        <begin position="251"/>
        <end position="385"/>
    </location>
</feature>
<gene>
    <name evidence="18" type="ORF">SAMN05216550_118108</name>
</gene>
<dbReference type="Pfam" id="PF02770">
    <property type="entry name" value="Acyl-CoA_dh_M"/>
    <property type="match status" value="1"/>
</dbReference>
<dbReference type="Gene3D" id="1.20.140.10">
    <property type="entry name" value="Butyryl-CoA Dehydrogenase, subunit A, domain 3"/>
    <property type="match status" value="1"/>
</dbReference>
<keyword evidence="3" id="KW-0288">FMN</keyword>
<evidence type="ECO:0000256" key="12">
    <source>
        <dbReference type="ARBA" id="ARBA00048445"/>
    </source>
</evidence>
<dbReference type="GO" id="GO:0004497">
    <property type="term" value="F:monooxygenase activity"/>
    <property type="evidence" value="ECO:0007669"/>
    <property type="project" value="UniProtKB-KW"/>
</dbReference>
<dbReference type="PANTHER" id="PTHR43884">
    <property type="entry name" value="ACYL-COA DEHYDROGENASE"/>
    <property type="match status" value="1"/>
</dbReference>